<evidence type="ECO:0000313" key="4">
    <source>
        <dbReference type="EMBL" id="KAK9892340.1"/>
    </source>
</evidence>
<dbReference type="Gene3D" id="3.40.33.10">
    <property type="entry name" value="CAP"/>
    <property type="match status" value="1"/>
</dbReference>
<dbReference type="InterPro" id="IPR035940">
    <property type="entry name" value="CAP_sf"/>
</dbReference>
<dbReference type="Proteomes" id="UP001431783">
    <property type="component" value="Unassembled WGS sequence"/>
</dbReference>
<keyword evidence="2" id="KW-0964">Secreted</keyword>
<protein>
    <submittedName>
        <fullName evidence="4">Uncharacterized protein</fullName>
    </submittedName>
</protein>
<keyword evidence="5" id="KW-1185">Reference proteome</keyword>
<gene>
    <name evidence="4" type="ORF">WA026_019794</name>
</gene>
<feature type="chain" id="PRO_5043340481" evidence="3">
    <location>
        <begin position="21"/>
        <end position="285"/>
    </location>
</feature>
<evidence type="ECO:0000256" key="1">
    <source>
        <dbReference type="ARBA" id="ARBA00004613"/>
    </source>
</evidence>
<evidence type="ECO:0000256" key="3">
    <source>
        <dbReference type="SAM" id="SignalP"/>
    </source>
</evidence>
<evidence type="ECO:0000313" key="5">
    <source>
        <dbReference type="Proteomes" id="UP001431783"/>
    </source>
</evidence>
<dbReference type="EMBL" id="JARQZJ010000134">
    <property type="protein sequence ID" value="KAK9892340.1"/>
    <property type="molecule type" value="Genomic_DNA"/>
</dbReference>
<dbReference type="AlphaFoldDB" id="A0AAW1VIG5"/>
<dbReference type="SUPFAM" id="SSF55797">
    <property type="entry name" value="PR-1-like"/>
    <property type="match status" value="1"/>
</dbReference>
<name>A0AAW1VIG5_9CUCU</name>
<comment type="subcellular location">
    <subcellularLocation>
        <location evidence="1">Secreted</location>
    </subcellularLocation>
</comment>
<keyword evidence="3" id="KW-0732">Signal</keyword>
<comment type="caution">
    <text evidence="4">The sequence shown here is derived from an EMBL/GenBank/DDBJ whole genome shotgun (WGS) entry which is preliminary data.</text>
</comment>
<organism evidence="4 5">
    <name type="scientific">Henosepilachna vigintioctopunctata</name>
    <dbReference type="NCBI Taxonomy" id="420089"/>
    <lineage>
        <taxon>Eukaryota</taxon>
        <taxon>Metazoa</taxon>
        <taxon>Ecdysozoa</taxon>
        <taxon>Arthropoda</taxon>
        <taxon>Hexapoda</taxon>
        <taxon>Insecta</taxon>
        <taxon>Pterygota</taxon>
        <taxon>Neoptera</taxon>
        <taxon>Endopterygota</taxon>
        <taxon>Coleoptera</taxon>
        <taxon>Polyphaga</taxon>
        <taxon>Cucujiformia</taxon>
        <taxon>Coccinelloidea</taxon>
        <taxon>Coccinellidae</taxon>
        <taxon>Epilachninae</taxon>
        <taxon>Epilachnini</taxon>
        <taxon>Henosepilachna</taxon>
    </lineage>
</organism>
<evidence type="ECO:0000256" key="2">
    <source>
        <dbReference type="ARBA" id="ARBA00022525"/>
    </source>
</evidence>
<proteinExistence type="predicted"/>
<sequence length="285" mass="32352">MNVLFTLCILVVHVIAPADYCFIKCANNLSDIHVICKRLHSCTVPKHCKEYEANKNWRQLMLNIVNDARNGVANGSKKFNYDNTGAKNMHALSYDMELEYLITCYLNQCRRPRLGGCLDSVKFPAHHGTVEFRGADFGQALWNRVIESFDDYTISHTTSNVVLYHHFYHNWCSLYFWEARLVGCASIIVEGFAAVSCTFGPVHISVPGDVPVYRIAKYPGEIASECEEGRNKKYPALCGNIDEVPAGKMWSRLNITNTSSKNEFRSNIFNIIMILMGVRTIFKIC</sequence>
<feature type="signal peptide" evidence="3">
    <location>
        <begin position="1"/>
        <end position="20"/>
    </location>
</feature>
<accession>A0AAW1VIG5</accession>
<reference evidence="4 5" key="1">
    <citation type="submission" date="2023-03" db="EMBL/GenBank/DDBJ databases">
        <title>Genome insight into feeding habits of ladybird beetles.</title>
        <authorList>
            <person name="Li H.-S."/>
            <person name="Huang Y.-H."/>
            <person name="Pang H."/>
        </authorList>
    </citation>
    <scope>NUCLEOTIDE SEQUENCE [LARGE SCALE GENOMIC DNA]</scope>
    <source>
        <strain evidence="4">SYSU_2023b</strain>
        <tissue evidence="4">Whole body</tissue>
    </source>
</reference>